<proteinExistence type="predicted"/>
<name>A0A0A2C283_PROMR</name>
<gene>
    <name evidence="1" type="ORF">EV03_1982</name>
</gene>
<dbReference type="AlphaFoldDB" id="A0A0A2C283"/>
<protein>
    <submittedName>
        <fullName evidence="1">Uncharacterized protein</fullName>
    </submittedName>
</protein>
<dbReference type="Proteomes" id="UP000030392">
    <property type="component" value="Unassembled WGS sequence"/>
</dbReference>
<dbReference type="EMBL" id="JNAX01000015">
    <property type="protein sequence ID" value="KGG19597.1"/>
    <property type="molecule type" value="Genomic_DNA"/>
</dbReference>
<sequence length="131" mass="15055">MHTSDSKDSLIAEVAKAADLCMNPYVHSVFLENQLFDNNDFDDLIFKIQCRNIDGEREESMDIELEVYKSGNEINMTISWKSLIDNPILWQGKHAVWMDSSSGVKCEKPSYGNHFESLARRLRTFFKASLS</sequence>
<reference evidence="2" key="1">
    <citation type="journal article" date="2014" name="Sci. Data">
        <title>Genomes of diverse isolates of the marine cyanobacterium Prochlorococcus.</title>
        <authorList>
            <person name="Biller S."/>
            <person name="Berube P."/>
            <person name="Thompson J."/>
            <person name="Kelly L."/>
            <person name="Roggensack S."/>
            <person name="Awad L."/>
            <person name="Roache-Johnson K."/>
            <person name="Ding H."/>
            <person name="Giovannoni S.J."/>
            <person name="Moore L.R."/>
            <person name="Chisholm S.W."/>
        </authorList>
    </citation>
    <scope>NUCLEOTIDE SEQUENCE [LARGE SCALE GENOMIC DNA]</scope>
    <source>
        <strain evidence="2">PAC1</strain>
    </source>
</reference>
<evidence type="ECO:0000313" key="1">
    <source>
        <dbReference type="EMBL" id="KGG19597.1"/>
    </source>
</evidence>
<dbReference type="RefSeq" id="WP_036907258.1">
    <property type="nucleotide sequence ID" value="NZ_CP138967.1"/>
</dbReference>
<organism evidence="1 2">
    <name type="scientific">Prochlorococcus marinus str. PAC1</name>
    <dbReference type="NCBI Taxonomy" id="59924"/>
    <lineage>
        <taxon>Bacteria</taxon>
        <taxon>Bacillati</taxon>
        <taxon>Cyanobacteriota</taxon>
        <taxon>Cyanophyceae</taxon>
        <taxon>Synechococcales</taxon>
        <taxon>Prochlorococcaceae</taxon>
        <taxon>Prochlorococcus</taxon>
    </lineage>
</organism>
<evidence type="ECO:0000313" key="2">
    <source>
        <dbReference type="Proteomes" id="UP000030392"/>
    </source>
</evidence>
<accession>A0A0A2C283</accession>
<comment type="caution">
    <text evidence="1">The sequence shown here is derived from an EMBL/GenBank/DDBJ whole genome shotgun (WGS) entry which is preliminary data.</text>
</comment>